<evidence type="ECO:0000313" key="3">
    <source>
        <dbReference type="Proteomes" id="UP000245812"/>
    </source>
</evidence>
<organism evidence="2 3">
    <name type="scientific">Fulvimonas soli</name>
    <dbReference type="NCBI Taxonomy" id="155197"/>
    <lineage>
        <taxon>Bacteria</taxon>
        <taxon>Pseudomonadati</taxon>
        <taxon>Pseudomonadota</taxon>
        <taxon>Gammaproteobacteria</taxon>
        <taxon>Lysobacterales</taxon>
        <taxon>Rhodanobacteraceae</taxon>
        <taxon>Fulvimonas</taxon>
    </lineage>
</organism>
<keyword evidence="1" id="KW-0732">Signal</keyword>
<protein>
    <recommendedName>
        <fullName evidence="4">Secreted protein</fullName>
    </recommendedName>
</protein>
<accession>A0A316I5S9</accession>
<dbReference type="RefSeq" id="WP_109723955.1">
    <property type="nucleotide sequence ID" value="NZ_MSZV01000013.1"/>
</dbReference>
<dbReference type="AlphaFoldDB" id="A0A316I5S9"/>
<name>A0A316I5S9_9GAMM</name>
<reference evidence="2 3" key="1">
    <citation type="submission" date="2018-05" db="EMBL/GenBank/DDBJ databases">
        <title>Genomic Encyclopedia of Type Strains, Phase IV (KMG-IV): sequencing the most valuable type-strain genomes for metagenomic binning, comparative biology and taxonomic classification.</title>
        <authorList>
            <person name="Goeker M."/>
        </authorList>
    </citation>
    <scope>NUCLEOTIDE SEQUENCE [LARGE SCALE GENOMIC DNA]</scope>
    <source>
        <strain evidence="2 3">DSM 14263</strain>
    </source>
</reference>
<sequence length="146" mass="14989">MKTWRIIAGAAGLLLGGLLAAPPARAGELSCTMHFQLSGWSVFYKTATGSGTVRCSNGQSMHVKLRAKGGGLTFGKTRIDDGVGKFSGVSGIREVLGHYANAEAHAGAEKSAEAQVLTKGNVSLALSGKGQGWNLGVAFGAFIIEP</sequence>
<dbReference type="Proteomes" id="UP000245812">
    <property type="component" value="Unassembled WGS sequence"/>
</dbReference>
<keyword evidence="3" id="KW-1185">Reference proteome</keyword>
<proteinExistence type="predicted"/>
<dbReference type="EMBL" id="QGHC01000008">
    <property type="protein sequence ID" value="PWK85827.1"/>
    <property type="molecule type" value="Genomic_DNA"/>
</dbReference>
<evidence type="ECO:0000313" key="2">
    <source>
        <dbReference type="EMBL" id="PWK85827.1"/>
    </source>
</evidence>
<evidence type="ECO:0000256" key="1">
    <source>
        <dbReference type="SAM" id="SignalP"/>
    </source>
</evidence>
<feature type="signal peptide" evidence="1">
    <location>
        <begin position="1"/>
        <end position="26"/>
    </location>
</feature>
<evidence type="ECO:0008006" key="4">
    <source>
        <dbReference type="Google" id="ProtNLM"/>
    </source>
</evidence>
<gene>
    <name evidence="2" type="ORF">C7456_108123</name>
</gene>
<comment type="caution">
    <text evidence="2">The sequence shown here is derived from an EMBL/GenBank/DDBJ whole genome shotgun (WGS) entry which is preliminary data.</text>
</comment>
<feature type="chain" id="PRO_5016363446" description="Secreted protein" evidence="1">
    <location>
        <begin position="27"/>
        <end position="146"/>
    </location>
</feature>
<dbReference type="OrthoDB" id="6024727at2"/>